<keyword evidence="5 7" id="KW-0472">Membrane</keyword>
<dbReference type="AlphaFoldDB" id="A0A397AYP6"/>
<name>A0A397AYP6_APHAT</name>
<comment type="similarity">
    <text evidence="2">Belongs to the TMEM198 family.</text>
</comment>
<feature type="domain" description="TM7S3/TM198-like" evidence="9">
    <location>
        <begin position="108"/>
        <end position="305"/>
    </location>
</feature>
<dbReference type="Pfam" id="PF13886">
    <property type="entry name" value="TM7S3_TM198"/>
    <property type="match status" value="1"/>
</dbReference>
<organism evidence="10 11">
    <name type="scientific">Aphanomyces astaci</name>
    <name type="common">Crayfish plague agent</name>
    <dbReference type="NCBI Taxonomy" id="112090"/>
    <lineage>
        <taxon>Eukaryota</taxon>
        <taxon>Sar</taxon>
        <taxon>Stramenopiles</taxon>
        <taxon>Oomycota</taxon>
        <taxon>Saprolegniomycetes</taxon>
        <taxon>Saprolegniales</taxon>
        <taxon>Verrucalvaceae</taxon>
        <taxon>Aphanomyces</taxon>
    </lineage>
</organism>
<dbReference type="InterPro" id="IPR025256">
    <property type="entry name" value="TM7S3/TM198-like_dom"/>
</dbReference>
<evidence type="ECO:0000259" key="9">
    <source>
        <dbReference type="Pfam" id="PF13886"/>
    </source>
</evidence>
<evidence type="ECO:0000313" key="11">
    <source>
        <dbReference type="Proteomes" id="UP000265427"/>
    </source>
</evidence>
<evidence type="ECO:0000256" key="8">
    <source>
        <dbReference type="SAM" id="SignalP"/>
    </source>
</evidence>
<dbReference type="Proteomes" id="UP000265427">
    <property type="component" value="Unassembled WGS sequence"/>
</dbReference>
<evidence type="ECO:0000256" key="1">
    <source>
        <dbReference type="ARBA" id="ARBA00004141"/>
    </source>
</evidence>
<dbReference type="InterPro" id="IPR040236">
    <property type="entry name" value="TMEM198"/>
</dbReference>
<accession>A0A397AYP6</accession>
<evidence type="ECO:0000256" key="4">
    <source>
        <dbReference type="ARBA" id="ARBA00022989"/>
    </source>
</evidence>
<feature type="transmembrane region" description="Helical" evidence="7">
    <location>
        <begin position="126"/>
        <end position="143"/>
    </location>
</feature>
<comment type="caution">
    <text evidence="10">The sequence shown here is derived from an EMBL/GenBank/DDBJ whole genome shotgun (WGS) entry which is preliminary data.</text>
</comment>
<keyword evidence="4 7" id="KW-1133">Transmembrane helix</keyword>
<reference evidence="10 11" key="1">
    <citation type="submission" date="2018-08" db="EMBL/GenBank/DDBJ databases">
        <title>Aphanomyces genome sequencing and annotation.</title>
        <authorList>
            <person name="Minardi D."/>
            <person name="Oidtmann B."/>
            <person name="Van Der Giezen M."/>
            <person name="Studholme D.J."/>
        </authorList>
    </citation>
    <scope>NUCLEOTIDE SEQUENCE [LARGE SCALE GENOMIC DNA]</scope>
    <source>
        <strain evidence="10 11">Kv</strain>
    </source>
</reference>
<dbReference type="EMBL" id="QUSZ01004921">
    <property type="protein sequence ID" value="RHY12066.1"/>
    <property type="molecule type" value="Genomic_DNA"/>
</dbReference>
<proteinExistence type="inferred from homology"/>
<dbReference type="GO" id="GO:0005886">
    <property type="term" value="C:plasma membrane"/>
    <property type="evidence" value="ECO:0007669"/>
    <property type="project" value="TreeGrafter"/>
</dbReference>
<evidence type="ECO:0000256" key="5">
    <source>
        <dbReference type="ARBA" id="ARBA00023136"/>
    </source>
</evidence>
<dbReference type="PANTHER" id="PTHR31247:SF5">
    <property type="entry name" value="DUF4203 DOMAIN-CONTAINING PROTEIN"/>
    <property type="match status" value="1"/>
</dbReference>
<evidence type="ECO:0000256" key="2">
    <source>
        <dbReference type="ARBA" id="ARBA00006244"/>
    </source>
</evidence>
<keyword evidence="3 7" id="KW-0812">Transmembrane</keyword>
<feature type="chain" id="PRO_5017330224" description="Transmembrane protein 198" evidence="8">
    <location>
        <begin position="20"/>
        <end position="365"/>
    </location>
</feature>
<feature type="transmembrane region" description="Helical" evidence="7">
    <location>
        <begin position="286"/>
        <end position="306"/>
    </location>
</feature>
<protein>
    <recommendedName>
        <fullName evidence="6">Transmembrane protein 198</fullName>
    </recommendedName>
</protein>
<evidence type="ECO:0000256" key="6">
    <source>
        <dbReference type="ARBA" id="ARBA00049737"/>
    </source>
</evidence>
<feature type="transmembrane region" description="Helical" evidence="7">
    <location>
        <begin position="212"/>
        <end position="232"/>
    </location>
</feature>
<keyword evidence="8" id="KW-0732">Signal</keyword>
<comment type="subcellular location">
    <subcellularLocation>
        <location evidence="1">Membrane</location>
        <topology evidence="1">Multi-pass membrane protein</topology>
    </subcellularLocation>
</comment>
<sequence>MQLTVKAFLVLLAVDVALAAQIDVAAPNSSATLLSADATPTVTSLDGNNNPVLVLPQSVVNVTAKFKNQVVNSSNTLPTPSPRANDFSLLSSSGVGPVAVWPALIAGACIGLGLAILFYGYKLFRPTVFVSSFAFGAIVGYMTAERVCAQTSGSFYIVCWAVFSVCGLVCGLVGLYILSVGVMLVGGTGGLVLAFLLTTSFGHKWWPSYTDGILFIFMGVLSLAFAIACYTVEKPMLVPMMAWTGAGAAMWGVGYFAGGYACADDLSVYRVSNALGEVSYTIPNSFWIYLGATILLTLVGTFVQFLSTACCENNTLYTWETHGDIEMDVRRTAYNQQPRPYDGYGFGRGVRTEVNYYHRHNDHTN</sequence>
<feature type="transmembrane region" description="Helical" evidence="7">
    <location>
        <begin position="184"/>
        <end position="206"/>
    </location>
</feature>
<dbReference type="PANTHER" id="PTHR31247">
    <property type="entry name" value="TRANSMEMBRANE PROTEIN 198 FAMILY MEMBER"/>
    <property type="match status" value="1"/>
</dbReference>
<feature type="transmembrane region" description="Helical" evidence="7">
    <location>
        <begin position="155"/>
        <end position="177"/>
    </location>
</feature>
<gene>
    <name evidence="10" type="ORF">DYB36_010302</name>
</gene>
<evidence type="ECO:0000256" key="3">
    <source>
        <dbReference type="ARBA" id="ARBA00022692"/>
    </source>
</evidence>
<evidence type="ECO:0000256" key="7">
    <source>
        <dbReference type="SAM" id="Phobius"/>
    </source>
</evidence>
<feature type="transmembrane region" description="Helical" evidence="7">
    <location>
        <begin position="98"/>
        <end position="119"/>
    </location>
</feature>
<feature type="signal peptide" evidence="8">
    <location>
        <begin position="1"/>
        <end position="19"/>
    </location>
</feature>
<evidence type="ECO:0000313" key="10">
    <source>
        <dbReference type="EMBL" id="RHY12066.1"/>
    </source>
</evidence>
<dbReference type="VEuPathDB" id="FungiDB:H257_19034"/>